<evidence type="ECO:0000256" key="14">
    <source>
        <dbReference type="ARBA" id="ARBA00048021"/>
    </source>
</evidence>
<evidence type="ECO:0000256" key="3">
    <source>
        <dbReference type="ARBA" id="ARBA00005176"/>
    </source>
</evidence>
<evidence type="ECO:0000256" key="2">
    <source>
        <dbReference type="ARBA" id="ARBA00001933"/>
    </source>
</evidence>
<dbReference type="EC" id="2.6.1.22" evidence="5"/>
<comment type="cofactor">
    <cofactor evidence="2">
        <name>pyridoxal 5'-phosphate</name>
        <dbReference type="ChEBI" id="CHEBI:597326"/>
    </cofactor>
</comment>
<name>A0A212QGM5_9CHLR</name>
<evidence type="ECO:0000313" key="17">
    <source>
        <dbReference type="EMBL" id="SNB58523.1"/>
    </source>
</evidence>
<evidence type="ECO:0000256" key="12">
    <source>
        <dbReference type="ARBA" id="ARBA00030857"/>
    </source>
</evidence>
<gene>
    <name evidence="17" type="ORF">SAMN02746019_00024360</name>
</gene>
<dbReference type="OrthoDB" id="9807885at2"/>
<dbReference type="GO" id="GO:0047298">
    <property type="term" value="F:(S)-3-amino-2-methylpropionate transaminase activity"/>
    <property type="evidence" value="ECO:0007669"/>
    <property type="project" value="UniProtKB-EC"/>
</dbReference>
<proteinExistence type="inferred from homology"/>
<evidence type="ECO:0000313" key="18">
    <source>
        <dbReference type="Proteomes" id="UP000197025"/>
    </source>
</evidence>
<dbReference type="InterPro" id="IPR005814">
    <property type="entry name" value="Aminotrans_3"/>
</dbReference>
<evidence type="ECO:0000256" key="4">
    <source>
        <dbReference type="ARBA" id="ARBA00008954"/>
    </source>
</evidence>
<evidence type="ECO:0000256" key="15">
    <source>
        <dbReference type="ARBA" id="ARBA00050054"/>
    </source>
</evidence>
<organism evidence="17 18">
    <name type="scientific">Thermoflexus hugenholtzii JAD2</name>
    <dbReference type="NCBI Taxonomy" id="877466"/>
    <lineage>
        <taxon>Bacteria</taxon>
        <taxon>Bacillati</taxon>
        <taxon>Chloroflexota</taxon>
        <taxon>Thermoflexia</taxon>
        <taxon>Thermoflexales</taxon>
        <taxon>Thermoflexaceae</taxon>
        <taxon>Thermoflexus</taxon>
    </lineage>
</organism>
<evidence type="ECO:0000256" key="8">
    <source>
        <dbReference type="ARBA" id="ARBA00022679"/>
    </source>
</evidence>
<dbReference type="InterPro" id="IPR050103">
    <property type="entry name" value="Class-III_PLP-dep_AT"/>
</dbReference>
<keyword evidence="8 17" id="KW-0808">Transferase</keyword>
<dbReference type="Gene3D" id="3.90.1150.10">
    <property type="entry name" value="Aspartate Aminotransferase, domain 1"/>
    <property type="match status" value="1"/>
</dbReference>
<comment type="similarity">
    <text evidence="4 16">Belongs to the class-III pyridoxal-phosphate-dependent aminotransferase family.</text>
</comment>
<dbReference type="Gene3D" id="3.40.640.10">
    <property type="entry name" value="Type I PLP-dependent aspartate aminotransferase-like (Major domain)"/>
    <property type="match status" value="1"/>
</dbReference>
<keyword evidence="7 17" id="KW-0032">Aminotransferase</keyword>
<dbReference type="InterPro" id="IPR015422">
    <property type="entry name" value="PyrdxlP-dep_Trfase_small"/>
</dbReference>
<dbReference type="GO" id="GO:0042802">
    <property type="term" value="F:identical protein binding"/>
    <property type="evidence" value="ECO:0007669"/>
    <property type="project" value="TreeGrafter"/>
</dbReference>
<dbReference type="FunFam" id="3.40.640.10:FF:000013">
    <property type="entry name" value="4-aminobutyrate aminotransferase"/>
    <property type="match status" value="1"/>
</dbReference>
<dbReference type="PANTHER" id="PTHR11986">
    <property type="entry name" value="AMINOTRANSFERASE CLASS III"/>
    <property type="match status" value="1"/>
</dbReference>
<dbReference type="GO" id="GO:0030170">
    <property type="term" value="F:pyridoxal phosphate binding"/>
    <property type="evidence" value="ECO:0007669"/>
    <property type="project" value="InterPro"/>
</dbReference>
<accession>A0A212QGM5</accession>
<dbReference type="InParanoid" id="A0A212QGM5"/>
<dbReference type="PROSITE" id="PS00600">
    <property type="entry name" value="AA_TRANSFER_CLASS_3"/>
    <property type="match status" value="1"/>
</dbReference>
<dbReference type="FunCoup" id="A0A212QGM5">
    <property type="interactions" value="119"/>
</dbReference>
<dbReference type="SUPFAM" id="SSF53383">
    <property type="entry name" value="PLP-dependent transferases"/>
    <property type="match status" value="1"/>
</dbReference>
<dbReference type="CDD" id="cd00610">
    <property type="entry name" value="OAT_like"/>
    <property type="match status" value="1"/>
</dbReference>
<evidence type="ECO:0000256" key="11">
    <source>
        <dbReference type="ARBA" id="ARBA00030204"/>
    </source>
</evidence>
<dbReference type="PANTHER" id="PTHR11986:SF58">
    <property type="entry name" value="LEUCINE_METHIONINE RACEMASE"/>
    <property type="match status" value="1"/>
</dbReference>
<dbReference type="GO" id="GO:0034386">
    <property type="term" value="F:4-aminobutyrate:2-oxoglutarate transaminase activity"/>
    <property type="evidence" value="ECO:0007669"/>
    <property type="project" value="UniProtKB-EC"/>
</dbReference>
<dbReference type="InterPro" id="IPR015421">
    <property type="entry name" value="PyrdxlP-dep_Trfase_major"/>
</dbReference>
<dbReference type="InterPro" id="IPR049704">
    <property type="entry name" value="Aminotrans_3_PPA_site"/>
</dbReference>
<sequence>MTTRAHLSPVWLRIFDLEVSHGEGVYLYGADGRRYLDFTSGIGVTNTGHCHPKVVAAIQEQAARLLHGQINIVIHRPALELVEELLTVVPAPLDTFFFANSGAEAVEAAVKLARYVTGRPNLIVFQGSFHGRTHMAMALTTSKTIYRAGYQPLPAGVFVAPYPYPYRYGWDEETTLRFCLRELDLLLKSQTAPEETAAILVEPILGEGGYVVPPLGFLAALRERCDHYGILLIADEVQTGFGRTGRFFAVEHEGIVPDILIMAKGIASGLPLSGIAARAELMARWKPGAHGGTFGANAVSCAAATATIRVMKEERLPENAAARGAELLEGLRRLAARFPAIGEVRGRGLMVGVEFTRDGQPDTGMAKAVQAACFRRGLLLLTCGTYDNVIRWIPPLVVTSEQIQEGLRIFEEALGEAMEAAT</sequence>
<evidence type="ECO:0000256" key="5">
    <source>
        <dbReference type="ARBA" id="ARBA00012876"/>
    </source>
</evidence>
<dbReference type="EC" id="2.6.1.19" evidence="6"/>
<dbReference type="PIRSF" id="PIRSF000521">
    <property type="entry name" value="Transaminase_4ab_Lys_Orn"/>
    <property type="match status" value="1"/>
</dbReference>
<evidence type="ECO:0000256" key="13">
    <source>
        <dbReference type="ARBA" id="ARBA00031787"/>
    </source>
</evidence>
<evidence type="ECO:0000256" key="9">
    <source>
        <dbReference type="ARBA" id="ARBA00022898"/>
    </source>
</evidence>
<comment type="catalytic activity">
    <reaction evidence="14">
        <text>4-aminobutanoate + 2-oxoglutarate = succinate semialdehyde + L-glutamate</text>
        <dbReference type="Rhea" id="RHEA:23352"/>
        <dbReference type="ChEBI" id="CHEBI:16810"/>
        <dbReference type="ChEBI" id="CHEBI:29985"/>
        <dbReference type="ChEBI" id="CHEBI:57706"/>
        <dbReference type="ChEBI" id="CHEBI:59888"/>
        <dbReference type="EC" id="2.6.1.19"/>
    </reaction>
</comment>
<evidence type="ECO:0000256" key="7">
    <source>
        <dbReference type="ARBA" id="ARBA00022576"/>
    </source>
</evidence>
<comment type="pathway">
    <text evidence="3">Amino-acid degradation; 4-aminobutanoate degradation.</text>
</comment>
<dbReference type="Pfam" id="PF00202">
    <property type="entry name" value="Aminotran_3"/>
    <property type="match status" value="1"/>
</dbReference>
<comment type="catalytic activity">
    <reaction evidence="1">
        <text>(S)-3-amino-2-methylpropanoate + 2-oxoglutarate = 2-methyl-3-oxopropanoate + L-glutamate</text>
        <dbReference type="Rhea" id="RHEA:13993"/>
        <dbReference type="ChEBI" id="CHEBI:16810"/>
        <dbReference type="ChEBI" id="CHEBI:29985"/>
        <dbReference type="ChEBI" id="CHEBI:57700"/>
        <dbReference type="ChEBI" id="CHEBI:58655"/>
        <dbReference type="EC" id="2.6.1.22"/>
    </reaction>
</comment>
<dbReference type="InterPro" id="IPR015424">
    <property type="entry name" value="PyrdxlP-dep_Trfase"/>
</dbReference>
<evidence type="ECO:0000256" key="10">
    <source>
        <dbReference type="ARBA" id="ARBA00029760"/>
    </source>
</evidence>
<evidence type="ECO:0000256" key="16">
    <source>
        <dbReference type="RuleBase" id="RU003560"/>
    </source>
</evidence>
<keyword evidence="9 16" id="KW-0663">Pyridoxal phosphate</keyword>
<dbReference type="RefSeq" id="WP_088570222.1">
    <property type="nucleotide sequence ID" value="NZ_FYEK01000005.1"/>
</dbReference>
<evidence type="ECO:0000256" key="6">
    <source>
        <dbReference type="ARBA" id="ARBA00012912"/>
    </source>
</evidence>
<dbReference type="Proteomes" id="UP000197025">
    <property type="component" value="Unassembled WGS sequence"/>
</dbReference>
<reference evidence="18" key="1">
    <citation type="submission" date="2017-06" db="EMBL/GenBank/DDBJ databases">
        <authorList>
            <person name="Varghese N."/>
            <person name="Submissions S."/>
        </authorList>
    </citation>
    <scope>NUCLEOTIDE SEQUENCE [LARGE SCALE GENOMIC DNA]</scope>
    <source>
        <strain evidence="18">JAD2</strain>
    </source>
</reference>
<evidence type="ECO:0000256" key="1">
    <source>
        <dbReference type="ARBA" id="ARBA00001750"/>
    </source>
</evidence>
<keyword evidence="18" id="KW-1185">Reference proteome</keyword>
<protein>
    <recommendedName>
        <fullName evidence="12">(S)-3-amino-2-methylpropionate transaminase</fullName>
        <ecNumber evidence="6">2.6.1.19</ecNumber>
        <ecNumber evidence="5">2.6.1.22</ecNumber>
    </recommendedName>
    <alternativeName>
        <fullName evidence="13">GABA aminotransferase</fullName>
    </alternativeName>
    <alternativeName>
        <fullName evidence="11">Gamma-amino-N-butyrate transaminase</fullName>
    </alternativeName>
    <alternativeName>
        <fullName evidence="15">Glutamate:succinic semialdehyde transaminase</fullName>
    </alternativeName>
    <alternativeName>
        <fullName evidence="10">L-AIBAT</fullName>
    </alternativeName>
</protein>
<dbReference type="AlphaFoldDB" id="A0A212QGM5"/>
<dbReference type="EMBL" id="FYEK01000005">
    <property type="protein sequence ID" value="SNB58523.1"/>
    <property type="molecule type" value="Genomic_DNA"/>
</dbReference>